<dbReference type="Proteomes" id="UP000076612">
    <property type="component" value="Unassembled WGS sequence"/>
</dbReference>
<gene>
    <name evidence="1" type="ORF">AVW13_14165</name>
</gene>
<evidence type="ECO:0000313" key="1">
    <source>
        <dbReference type="EMBL" id="KZE17226.1"/>
    </source>
</evidence>
<proteinExistence type="predicted"/>
<name>A0AB34XPP2_9MICO</name>
<organism evidence="1 2">
    <name type="scientific">Brevibacterium casei</name>
    <dbReference type="NCBI Taxonomy" id="33889"/>
    <lineage>
        <taxon>Bacteria</taxon>
        <taxon>Bacillati</taxon>
        <taxon>Actinomycetota</taxon>
        <taxon>Actinomycetes</taxon>
        <taxon>Micrococcales</taxon>
        <taxon>Brevibacteriaceae</taxon>
        <taxon>Brevibacterium</taxon>
    </lineage>
</organism>
<protein>
    <submittedName>
        <fullName evidence="1">Uncharacterized protein</fullName>
    </submittedName>
</protein>
<dbReference type="EMBL" id="LQQR01000027">
    <property type="protein sequence ID" value="KZE17226.1"/>
    <property type="molecule type" value="Genomic_DNA"/>
</dbReference>
<evidence type="ECO:0000313" key="2">
    <source>
        <dbReference type="Proteomes" id="UP000076612"/>
    </source>
</evidence>
<comment type="caution">
    <text evidence="1">The sequence shown here is derived from an EMBL/GenBank/DDBJ whole genome shotgun (WGS) entry which is preliminary data.</text>
</comment>
<reference evidence="2" key="1">
    <citation type="submission" date="2016-01" db="EMBL/GenBank/DDBJ databases">
        <title>Draft genome of Chromobacterium sp. F49.</title>
        <authorList>
            <person name="Hong K.W."/>
        </authorList>
    </citation>
    <scope>NUCLEOTIDE SEQUENCE [LARGE SCALE GENOMIC DNA]</scope>
    <source>
        <strain evidence="2">M40</strain>
    </source>
</reference>
<sequence>MLSQIIIARELDDSFCEFLCRTCLNMPTCITRHEFPQCRQIADYHRSAESHSFNWFDRSHQSADRLILARDDDSVERQLVFDCFSCRYATDEHSILTEMFSLLSESGQCDAVAGDEKPDVDTLGTGKRNGVDETVEPLIADYRSRGSDPDA</sequence>
<dbReference type="AlphaFoldDB" id="A0AB34XPP2"/>
<accession>A0AB34XPP2</accession>